<keyword evidence="3" id="KW-1185">Reference proteome</keyword>
<dbReference type="EMBL" id="QXIX01000059">
    <property type="protein sequence ID" value="RIE11697.1"/>
    <property type="molecule type" value="Genomic_DNA"/>
</dbReference>
<evidence type="ECO:0000313" key="1">
    <source>
        <dbReference type="EMBL" id="RIE11697.1"/>
    </source>
</evidence>
<evidence type="ECO:0000313" key="3">
    <source>
        <dbReference type="Proteomes" id="UP000265724"/>
    </source>
</evidence>
<sequence length="66" mass="7395">MEFYATTFDNVHDVMRCSDCTEDMSTRLVDIETYLVTDYVIGDAASSGADHVSDSLGFESWILANY</sequence>
<evidence type="ECO:0000313" key="2">
    <source>
        <dbReference type="EMBL" id="RIE12957.1"/>
    </source>
</evidence>
<evidence type="ECO:0000313" key="4">
    <source>
        <dbReference type="Proteomes" id="UP000266042"/>
    </source>
</evidence>
<reference evidence="3 4" key="1">
    <citation type="submission" date="2018-09" db="EMBL/GenBank/DDBJ databases">
        <title>Discovery and Ecogenomic Context for Candidatus Cryosericales, a Global Caldiserica Order Active in Thawing Permafrost.</title>
        <authorList>
            <person name="Martinez M.A."/>
            <person name="Woodcroft B.J."/>
            <person name="Ignacio Espinoza J.C."/>
            <person name="Zayed A."/>
            <person name="Singleton C.M."/>
            <person name="Boyd J."/>
            <person name="Li Y.-F."/>
            <person name="Purvine S."/>
            <person name="Maughan H."/>
            <person name="Hodgkins S.B."/>
            <person name="Anderson D."/>
            <person name="Sederholm M."/>
            <person name="Temperton B."/>
            <person name="Saleska S.R."/>
            <person name="Tyson G.W."/>
            <person name="Rich V.I."/>
        </authorList>
    </citation>
    <scope>NUCLEOTIDE SEQUENCE [LARGE SCALE GENOMIC DNA]</scope>
    <source>
        <strain evidence="1 3">SMC2</strain>
        <strain evidence="2 4">SMC3</strain>
    </source>
</reference>
<proteinExistence type="predicted"/>
<dbReference type="Proteomes" id="UP000266042">
    <property type="component" value="Unassembled WGS sequence"/>
</dbReference>
<organism evidence="2 4">
    <name type="scientific">Candidatus Cryosericum hinesii</name>
    <dbReference type="NCBI Taxonomy" id="2290915"/>
    <lineage>
        <taxon>Bacteria</taxon>
        <taxon>Pseudomonadati</taxon>
        <taxon>Caldisericota/Cryosericota group</taxon>
        <taxon>Candidatus Cryosericota</taxon>
        <taxon>Candidatus Cryosericia</taxon>
        <taxon>Candidatus Cryosericales</taxon>
        <taxon>Candidatus Cryosericaceae</taxon>
        <taxon>Candidatus Cryosericum</taxon>
    </lineage>
</organism>
<dbReference type="AlphaFoldDB" id="A0A398DLG3"/>
<dbReference type="Proteomes" id="UP000265724">
    <property type="component" value="Unassembled WGS sequence"/>
</dbReference>
<dbReference type="EMBL" id="QXIW01000027">
    <property type="protein sequence ID" value="RIE12957.1"/>
    <property type="molecule type" value="Genomic_DNA"/>
</dbReference>
<accession>A0A398DLG3</accession>
<gene>
    <name evidence="1" type="ORF">SMC2_08445</name>
    <name evidence="2" type="ORF">SMC3_05155</name>
</gene>
<protein>
    <submittedName>
        <fullName evidence="2">Uncharacterized protein</fullName>
    </submittedName>
</protein>
<comment type="caution">
    <text evidence="2">The sequence shown here is derived from an EMBL/GenBank/DDBJ whole genome shotgun (WGS) entry which is preliminary data.</text>
</comment>
<name>A0A398DLG3_9BACT</name>
<dbReference type="RefSeq" id="WP_119087707.1">
    <property type="nucleotide sequence ID" value="NZ_QXIW01000027.1"/>
</dbReference>